<dbReference type="EMBL" id="CAJDYZ010007977">
    <property type="protein sequence ID" value="CAD1474847.1"/>
    <property type="molecule type" value="Genomic_DNA"/>
</dbReference>
<dbReference type="Proteomes" id="UP000752696">
    <property type="component" value="Unassembled WGS sequence"/>
</dbReference>
<feature type="non-terminal residue" evidence="1">
    <location>
        <position position="99"/>
    </location>
</feature>
<comment type="caution">
    <text evidence="1">The sequence shown here is derived from an EMBL/GenBank/DDBJ whole genome shotgun (WGS) entry which is preliminary data.</text>
</comment>
<feature type="non-terminal residue" evidence="1">
    <location>
        <position position="1"/>
    </location>
</feature>
<accession>A0A6V7H5U7</accession>
<evidence type="ECO:0000313" key="1">
    <source>
        <dbReference type="EMBL" id="CAD1474847.1"/>
    </source>
</evidence>
<dbReference type="AlphaFoldDB" id="A0A6V7H5U7"/>
<sequence length="99" mass="11119">IAVAVVDRSRLGPETNVYTGTARARTCERTTITMIDGRPYVLGLAFARASHPKKRRGPANCQEEGCIKWLIILWMRNPSRAWEVILVTTLSLCSLLMFV</sequence>
<keyword evidence="2" id="KW-1185">Reference proteome</keyword>
<name>A0A6V7H5U7_9HYME</name>
<evidence type="ECO:0000313" key="2">
    <source>
        <dbReference type="Proteomes" id="UP000752696"/>
    </source>
</evidence>
<protein>
    <submittedName>
        <fullName evidence="1">Uncharacterized protein</fullName>
    </submittedName>
</protein>
<proteinExistence type="predicted"/>
<reference evidence="1" key="1">
    <citation type="submission" date="2020-07" db="EMBL/GenBank/DDBJ databases">
        <authorList>
            <person name="Nazaruddin N."/>
        </authorList>
    </citation>
    <scope>NUCLEOTIDE SEQUENCE</scope>
</reference>
<gene>
    <name evidence="1" type="ORF">MHI_LOCUS497754</name>
</gene>
<organism evidence="1 2">
    <name type="scientific">Heterotrigona itama</name>
    <dbReference type="NCBI Taxonomy" id="395501"/>
    <lineage>
        <taxon>Eukaryota</taxon>
        <taxon>Metazoa</taxon>
        <taxon>Ecdysozoa</taxon>
        <taxon>Arthropoda</taxon>
        <taxon>Hexapoda</taxon>
        <taxon>Insecta</taxon>
        <taxon>Pterygota</taxon>
        <taxon>Neoptera</taxon>
        <taxon>Endopterygota</taxon>
        <taxon>Hymenoptera</taxon>
        <taxon>Apocrita</taxon>
        <taxon>Aculeata</taxon>
        <taxon>Apoidea</taxon>
        <taxon>Anthophila</taxon>
        <taxon>Apidae</taxon>
        <taxon>Heterotrigona</taxon>
    </lineage>
</organism>